<evidence type="ECO:0000313" key="8">
    <source>
        <dbReference type="EMBL" id="KAK7016718.1"/>
    </source>
</evidence>
<evidence type="ECO:0000256" key="6">
    <source>
        <dbReference type="ARBA" id="ARBA00023180"/>
    </source>
</evidence>
<dbReference type="PANTHER" id="PTHR13624:SF6">
    <property type="entry name" value="EMEI"/>
    <property type="match status" value="1"/>
</dbReference>
<sequence length="185" mass="20923">MTSDMFDIVRIVLILAVGLLRIGMMPYYLQSYLNIAYEKIEIQKKESGRITNKELQKKIARVFYYLCVVTLQYVAPVILCIFLSLMFKTLGGLSWGAFIGRVVEEGECGLSPEGGEPMATIPTLQEAESVLEATKIVSLGMDELKKVFTTEFYRGVFGFTTWWCVFSWFVSGTFGVAYQSYFTKG</sequence>
<proteinExistence type="inferred from homology"/>
<evidence type="ECO:0000256" key="3">
    <source>
        <dbReference type="ARBA" id="ARBA00022692"/>
    </source>
</evidence>
<keyword evidence="5 7" id="KW-0472">Membrane</keyword>
<comment type="caution">
    <text evidence="8">The sequence shown here is derived from an EMBL/GenBank/DDBJ whole genome shotgun (WGS) entry which is preliminary data.</text>
</comment>
<evidence type="ECO:0000256" key="1">
    <source>
        <dbReference type="ARBA" id="ARBA00004141"/>
    </source>
</evidence>
<dbReference type="Proteomes" id="UP001381693">
    <property type="component" value="Unassembled WGS sequence"/>
</dbReference>
<reference evidence="8 9" key="1">
    <citation type="submission" date="2023-11" db="EMBL/GenBank/DDBJ databases">
        <title>Halocaridina rubra genome assembly.</title>
        <authorList>
            <person name="Smith C."/>
        </authorList>
    </citation>
    <scope>NUCLEOTIDE SEQUENCE [LARGE SCALE GENOMIC DNA]</scope>
    <source>
        <strain evidence="8">EP-1</strain>
        <tissue evidence="8">Whole</tissue>
    </source>
</reference>
<gene>
    <name evidence="8" type="ORF">SK128_013254</name>
</gene>
<feature type="transmembrane region" description="Helical" evidence="7">
    <location>
        <begin position="62"/>
        <end position="87"/>
    </location>
</feature>
<keyword evidence="4 7" id="KW-1133">Transmembrane helix</keyword>
<dbReference type="EMBL" id="JAXCGZ010023136">
    <property type="protein sequence ID" value="KAK7016718.1"/>
    <property type="molecule type" value="Genomic_DNA"/>
</dbReference>
<organism evidence="8 9">
    <name type="scientific">Halocaridina rubra</name>
    <name type="common">Hawaiian red shrimp</name>
    <dbReference type="NCBI Taxonomy" id="373956"/>
    <lineage>
        <taxon>Eukaryota</taxon>
        <taxon>Metazoa</taxon>
        <taxon>Ecdysozoa</taxon>
        <taxon>Arthropoda</taxon>
        <taxon>Crustacea</taxon>
        <taxon>Multicrustacea</taxon>
        <taxon>Malacostraca</taxon>
        <taxon>Eumalacostraca</taxon>
        <taxon>Eucarida</taxon>
        <taxon>Decapoda</taxon>
        <taxon>Pleocyemata</taxon>
        <taxon>Caridea</taxon>
        <taxon>Atyoidea</taxon>
        <taxon>Atyidae</taxon>
        <taxon>Halocaridina</taxon>
    </lineage>
</organism>
<accession>A0AAN8WF03</accession>
<evidence type="ECO:0000256" key="7">
    <source>
        <dbReference type="SAM" id="Phobius"/>
    </source>
</evidence>
<dbReference type="AlphaFoldDB" id="A0AAN8WF03"/>
<name>A0AAN8WF03_HALRR</name>
<keyword evidence="9" id="KW-1185">Reference proteome</keyword>
<evidence type="ECO:0000313" key="9">
    <source>
        <dbReference type="Proteomes" id="UP001381693"/>
    </source>
</evidence>
<keyword evidence="3 7" id="KW-0812">Transmembrane</keyword>
<dbReference type="Pfam" id="PF10268">
    <property type="entry name" value="Tmemb_161AB"/>
    <property type="match status" value="1"/>
</dbReference>
<dbReference type="InterPro" id="IPR019395">
    <property type="entry name" value="Transmembrane_161A/B"/>
</dbReference>
<keyword evidence="6" id="KW-0325">Glycoprotein</keyword>
<dbReference type="PANTHER" id="PTHR13624">
    <property type="entry name" value="RE42071P"/>
    <property type="match status" value="1"/>
</dbReference>
<dbReference type="GO" id="GO:0016020">
    <property type="term" value="C:membrane"/>
    <property type="evidence" value="ECO:0007669"/>
    <property type="project" value="UniProtKB-SubCell"/>
</dbReference>
<comment type="subcellular location">
    <subcellularLocation>
        <location evidence="1">Membrane</location>
        <topology evidence="1">Multi-pass membrane protein</topology>
    </subcellularLocation>
</comment>
<evidence type="ECO:0000256" key="2">
    <source>
        <dbReference type="ARBA" id="ARBA00009706"/>
    </source>
</evidence>
<evidence type="ECO:0000256" key="5">
    <source>
        <dbReference type="ARBA" id="ARBA00023136"/>
    </source>
</evidence>
<feature type="transmembrane region" description="Helical" evidence="7">
    <location>
        <begin position="6"/>
        <end position="29"/>
    </location>
</feature>
<comment type="similarity">
    <text evidence="2">Belongs to the TMEM161 family.</text>
</comment>
<evidence type="ECO:0000256" key="4">
    <source>
        <dbReference type="ARBA" id="ARBA00022989"/>
    </source>
</evidence>
<feature type="transmembrane region" description="Helical" evidence="7">
    <location>
        <begin position="156"/>
        <end position="178"/>
    </location>
</feature>
<protein>
    <submittedName>
        <fullName evidence="8">Uncharacterized protein</fullName>
    </submittedName>
</protein>